<keyword evidence="1" id="KW-0378">Hydrolase</keyword>
<dbReference type="Gene3D" id="1.20.1440.110">
    <property type="entry name" value="acylaminoacyl peptidase"/>
    <property type="match status" value="1"/>
</dbReference>
<dbReference type="Proteomes" id="UP001201262">
    <property type="component" value="Unassembled WGS sequence"/>
</dbReference>
<gene>
    <name evidence="1" type="ORF">BGW36DRAFT_364574</name>
</gene>
<dbReference type="EMBL" id="JAJTJA010000014">
    <property type="protein sequence ID" value="KAH8689830.1"/>
    <property type="molecule type" value="Genomic_DNA"/>
</dbReference>
<dbReference type="GeneID" id="70244854"/>
<reference evidence="1" key="1">
    <citation type="submission" date="2021-12" db="EMBL/GenBank/DDBJ databases">
        <title>Convergent genome expansion in fungi linked to evolution of root-endophyte symbiosis.</title>
        <authorList>
            <consortium name="DOE Joint Genome Institute"/>
            <person name="Ke Y.-H."/>
            <person name="Bonito G."/>
            <person name="Liao H.-L."/>
            <person name="Looney B."/>
            <person name="Rojas-Flechas A."/>
            <person name="Nash J."/>
            <person name="Hameed K."/>
            <person name="Schadt C."/>
            <person name="Martin F."/>
            <person name="Crous P.W."/>
            <person name="Miettinen O."/>
            <person name="Magnuson J.K."/>
            <person name="Labbe J."/>
            <person name="Jacobson D."/>
            <person name="Doktycz M.J."/>
            <person name="Veneault-Fourrey C."/>
            <person name="Kuo A."/>
            <person name="Mondo S."/>
            <person name="Calhoun S."/>
            <person name="Riley R."/>
            <person name="Ohm R."/>
            <person name="LaButti K."/>
            <person name="Andreopoulos B."/>
            <person name="Pangilinan J."/>
            <person name="Nolan M."/>
            <person name="Tritt A."/>
            <person name="Clum A."/>
            <person name="Lipzen A."/>
            <person name="Daum C."/>
            <person name="Barry K."/>
            <person name="Grigoriev I.V."/>
            <person name="Vilgalys R."/>
        </authorList>
    </citation>
    <scope>NUCLEOTIDE SEQUENCE</scope>
    <source>
        <strain evidence="1">PMI_201</strain>
    </source>
</reference>
<keyword evidence="2" id="KW-1185">Reference proteome</keyword>
<organism evidence="1 2">
    <name type="scientific">Talaromyces proteolyticus</name>
    <dbReference type="NCBI Taxonomy" id="1131652"/>
    <lineage>
        <taxon>Eukaryota</taxon>
        <taxon>Fungi</taxon>
        <taxon>Dikarya</taxon>
        <taxon>Ascomycota</taxon>
        <taxon>Pezizomycotina</taxon>
        <taxon>Eurotiomycetes</taxon>
        <taxon>Eurotiomycetidae</taxon>
        <taxon>Eurotiales</taxon>
        <taxon>Trichocomaceae</taxon>
        <taxon>Talaromyces</taxon>
        <taxon>Talaromyces sect. Bacilispori</taxon>
    </lineage>
</organism>
<proteinExistence type="predicted"/>
<dbReference type="InterPro" id="IPR029058">
    <property type="entry name" value="AB_hydrolase_fold"/>
</dbReference>
<name>A0AAD4PRU2_9EURO</name>
<evidence type="ECO:0000313" key="1">
    <source>
        <dbReference type="EMBL" id="KAH8689830.1"/>
    </source>
</evidence>
<accession>A0AAD4PRU2</accession>
<protein>
    <submittedName>
        <fullName evidence="1">Alpha/Beta hydrolase protein</fullName>
    </submittedName>
</protein>
<evidence type="ECO:0000313" key="2">
    <source>
        <dbReference type="Proteomes" id="UP001201262"/>
    </source>
</evidence>
<dbReference type="SUPFAM" id="SSF53474">
    <property type="entry name" value="alpha/beta-Hydrolases"/>
    <property type="match status" value="1"/>
</dbReference>
<sequence>MFGFFQSRFYDFELTRLLGSTPFGGCDVAEFLEAIGKIKKHDPESWYGAWREQGEQPTYDPLITSARAPICSPSSDTRVLENAGRSIEIFREAIRCMDEKVMILQIPLGDGSSLPGYLYLPLPSKRPKGAKVPVLINCGGADATHEELYYLYVVNGVELGYVVPTFKDLGQGMVLRKDRIPMRPDYETATEKVLDHVVDIATTYPELDLDLDRIAVVIDAEDHSADIGEKNPVKEFKKTIRSWS</sequence>
<dbReference type="Gene3D" id="3.40.50.1820">
    <property type="entry name" value="alpha/beta hydrolase"/>
    <property type="match status" value="1"/>
</dbReference>
<comment type="caution">
    <text evidence="1">The sequence shown here is derived from an EMBL/GenBank/DDBJ whole genome shotgun (WGS) entry which is preliminary data.</text>
</comment>
<dbReference type="AlphaFoldDB" id="A0AAD4PRU2"/>
<dbReference type="GO" id="GO:0016787">
    <property type="term" value="F:hydrolase activity"/>
    <property type="evidence" value="ECO:0007669"/>
    <property type="project" value="UniProtKB-KW"/>
</dbReference>
<dbReference type="RefSeq" id="XP_046066113.1">
    <property type="nucleotide sequence ID" value="XM_046214567.1"/>
</dbReference>